<keyword evidence="3" id="KW-1185">Reference proteome</keyword>
<reference evidence="4" key="1">
    <citation type="submission" date="2025-08" db="UniProtKB">
        <authorList>
            <consortium name="RefSeq"/>
        </authorList>
    </citation>
    <scope>IDENTIFICATION</scope>
    <source>
        <tissue evidence="4">Tentacle</tissue>
    </source>
</reference>
<feature type="chain" id="PRO_5027931786" evidence="2">
    <location>
        <begin position="28"/>
        <end position="238"/>
    </location>
</feature>
<keyword evidence="2" id="KW-0732">Signal</keyword>
<protein>
    <submittedName>
        <fullName evidence="4">Uncharacterized protein LOC116295990</fullName>
    </submittedName>
</protein>
<gene>
    <name evidence="4" type="primary">LOC116295990</name>
</gene>
<dbReference type="Proteomes" id="UP000515163">
    <property type="component" value="Unplaced"/>
</dbReference>
<dbReference type="AlphaFoldDB" id="A0A6P8HWR4"/>
<dbReference type="RefSeq" id="XP_031559813.1">
    <property type="nucleotide sequence ID" value="XM_031703953.1"/>
</dbReference>
<dbReference type="KEGG" id="aten:116295990"/>
<feature type="signal peptide" evidence="2">
    <location>
        <begin position="1"/>
        <end position="27"/>
    </location>
</feature>
<evidence type="ECO:0000256" key="2">
    <source>
        <dbReference type="SAM" id="SignalP"/>
    </source>
</evidence>
<sequence>MAMNIDLVSITTTFLVLYLSSLDTGNGGVIRRDVPPIALPIMLQKPKIKQAHSTNITNSTKSTNSAKITNSADSANSTNSITTTNSTNSANSADSTNSTNRTITHVNGKIADNVKDKNCSIEVVAFIPLNGDTNKTNVYDTTNTEPKKIVHDSYPNPPVPTPPSPTLITTTKPAEVTSEPETNDDGTKKWGFDDKYLASQNKYATRRNVVFDVVAGDAMAFSNYNVLGHQEVTLQRKK</sequence>
<feature type="compositionally biased region" description="Pro residues" evidence="1">
    <location>
        <begin position="155"/>
        <end position="165"/>
    </location>
</feature>
<feature type="region of interest" description="Disordered" evidence="1">
    <location>
        <begin position="49"/>
        <end position="100"/>
    </location>
</feature>
<dbReference type="OrthoDB" id="5990481at2759"/>
<evidence type="ECO:0000313" key="4">
    <source>
        <dbReference type="RefSeq" id="XP_031559813.1"/>
    </source>
</evidence>
<evidence type="ECO:0000256" key="1">
    <source>
        <dbReference type="SAM" id="MobiDB-lite"/>
    </source>
</evidence>
<accession>A0A6P8HWR4</accession>
<feature type="compositionally biased region" description="Low complexity" evidence="1">
    <location>
        <begin position="53"/>
        <end position="100"/>
    </location>
</feature>
<feature type="region of interest" description="Disordered" evidence="1">
    <location>
        <begin position="147"/>
        <end position="187"/>
    </location>
</feature>
<proteinExistence type="predicted"/>
<dbReference type="GeneID" id="116295990"/>
<name>A0A6P8HWR4_ACTTE</name>
<organism evidence="3 4">
    <name type="scientific">Actinia tenebrosa</name>
    <name type="common">Australian red waratah sea anemone</name>
    <dbReference type="NCBI Taxonomy" id="6105"/>
    <lineage>
        <taxon>Eukaryota</taxon>
        <taxon>Metazoa</taxon>
        <taxon>Cnidaria</taxon>
        <taxon>Anthozoa</taxon>
        <taxon>Hexacorallia</taxon>
        <taxon>Actiniaria</taxon>
        <taxon>Actiniidae</taxon>
        <taxon>Actinia</taxon>
    </lineage>
</organism>
<evidence type="ECO:0000313" key="3">
    <source>
        <dbReference type="Proteomes" id="UP000515163"/>
    </source>
</evidence>
<dbReference type="InParanoid" id="A0A6P8HWR4"/>